<protein>
    <recommendedName>
        <fullName evidence="8">Peptidase M48 domain-containing protein</fullName>
    </recommendedName>
</protein>
<dbReference type="GO" id="GO:0051603">
    <property type="term" value="P:proteolysis involved in protein catabolic process"/>
    <property type="evidence" value="ECO:0007669"/>
    <property type="project" value="TreeGrafter"/>
</dbReference>
<dbReference type="PANTHER" id="PTHR22726">
    <property type="entry name" value="METALLOENDOPEPTIDASE OMA1"/>
    <property type="match status" value="1"/>
</dbReference>
<evidence type="ECO:0000256" key="2">
    <source>
        <dbReference type="ARBA" id="ARBA00022670"/>
    </source>
</evidence>
<dbReference type="CDD" id="cd07324">
    <property type="entry name" value="M48C_Oma1-like"/>
    <property type="match status" value="1"/>
</dbReference>
<comment type="cofactor">
    <cofactor evidence="1">
        <name>Zn(2+)</name>
        <dbReference type="ChEBI" id="CHEBI:29105"/>
    </cofactor>
</comment>
<evidence type="ECO:0000256" key="3">
    <source>
        <dbReference type="ARBA" id="ARBA00022723"/>
    </source>
</evidence>
<keyword evidence="4" id="KW-0378">Hydrolase</keyword>
<proteinExistence type="predicted"/>
<feature type="transmembrane region" description="Helical" evidence="7">
    <location>
        <begin position="12"/>
        <end position="33"/>
    </location>
</feature>
<evidence type="ECO:0000313" key="9">
    <source>
        <dbReference type="EMBL" id="KEG21386.1"/>
    </source>
</evidence>
<dbReference type="STRING" id="1293911.H710_00335"/>
<name>A0A072R6S9_BARBA</name>
<dbReference type="Pfam" id="PF01435">
    <property type="entry name" value="Peptidase_M48"/>
    <property type="match status" value="1"/>
</dbReference>
<keyword evidence="2" id="KW-0645">Protease</keyword>
<dbReference type="GO" id="GO:0016020">
    <property type="term" value="C:membrane"/>
    <property type="evidence" value="ECO:0007669"/>
    <property type="project" value="TreeGrafter"/>
</dbReference>
<dbReference type="Gene3D" id="3.30.2010.10">
    <property type="entry name" value="Metalloproteases ('zincins'), catalytic domain"/>
    <property type="match status" value="1"/>
</dbReference>
<accession>A0A072R6S9</accession>
<dbReference type="EMBL" id="ASIV01000001">
    <property type="protein sequence ID" value="KEG21386.1"/>
    <property type="molecule type" value="Genomic_DNA"/>
</dbReference>
<evidence type="ECO:0000256" key="7">
    <source>
        <dbReference type="SAM" id="Phobius"/>
    </source>
</evidence>
<evidence type="ECO:0000259" key="8">
    <source>
        <dbReference type="Pfam" id="PF01435"/>
    </source>
</evidence>
<keyword evidence="7" id="KW-0812">Transmembrane</keyword>
<sequence length="493" mass="55398">MKLFQYRLSFCRKIYTAMIMSFILFLPACYSNFHVNNLFDFSESSSHKTTNEEDTYATLVAAHHPRILQAHGGTYRNPKLEHILANIISKLAAVSYDPNQTYRMTILDSTNINAFALPGGYIYVTRGMLTLANDSSEVAAILAHEIAHITANHGILRFQKEAELRRADHLPRHILPSANTKPHDTLNDQQKLAQFSRNQELQADSIGIEMLAQAGYDPFALPRFLKSMEAYNTFRNLSSNTQSSLNFLATHPTTPKRINLAMEKARTFKTAKIASTDRSVFLKSIDGIIFSGSLHEGYVRGKNFIHPQLRITFSVPNTFTIETHTNTVVASGPNKIAFRFDAVSLAENISASDYLKSGWMTGLDESSIQPITIQGLKAAHAYASNENWQFDVVVISMNNQVFRLITAAPHQSSNFHSIAHNITHSFRSLSREDLQKLKPLKIRVTRVKQGNSIASLAYQMQETPHQEELFRIINGLSSEEILHVGSFVKIIAE</sequence>
<keyword evidence="5" id="KW-0862">Zinc</keyword>
<keyword evidence="6" id="KW-0482">Metalloprotease</keyword>
<keyword evidence="7" id="KW-1133">Transmembrane helix</keyword>
<dbReference type="Proteomes" id="UP000031740">
    <property type="component" value="Unassembled WGS sequence"/>
</dbReference>
<dbReference type="PANTHER" id="PTHR22726:SF1">
    <property type="entry name" value="METALLOENDOPEPTIDASE OMA1, MITOCHONDRIAL"/>
    <property type="match status" value="1"/>
</dbReference>
<keyword evidence="3" id="KW-0479">Metal-binding</keyword>
<dbReference type="HOGENOM" id="CLU_029002_5_1_5"/>
<evidence type="ECO:0000256" key="5">
    <source>
        <dbReference type="ARBA" id="ARBA00022833"/>
    </source>
</evidence>
<reference evidence="9 10" key="1">
    <citation type="submission" date="2013-04" db="EMBL/GenBank/DDBJ databases">
        <title>The Genome Sequence of Bartonella bacilliformis Ver097.</title>
        <authorList>
            <consortium name="The Broad Institute Genomics Platform"/>
            <consortium name="The Broad Institute Genome Sequencing Center for Infectious Disease"/>
            <person name="Feldgarden M."/>
            <person name="Kirby J."/>
            <person name="Birtles R."/>
            <person name="Dasch G."/>
            <person name="Hendrix L."/>
            <person name="Koehler J."/>
            <person name="Walker B."/>
            <person name="Young S.K."/>
            <person name="Zeng Q."/>
            <person name="Gargeya S."/>
            <person name="Fitzgerald M."/>
            <person name="Haas B."/>
            <person name="Abouelleil A."/>
            <person name="Allen A.W."/>
            <person name="Alvarado L."/>
            <person name="Arachchi H.M."/>
            <person name="Berlin A.M."/>
            <person name="Chapman S.B."/>
            <person name="Gainer-Dewar J."/>
            <person name="Goldberg J."/>
            <person name="Griggs A."/>
            <person name="Gujja S."/>
            <person name="Hansen M."/>
            <person name="Howarth C."/>
            <person name="Imamovic A."/>
            <person name="Ireland A."/>
            <person name="Larimer J."/>
            <person name="McCowan C."/>
            <person name="Murphy C."/>
            <person name="Pearson M."/>
            <person name="Poon T.W."/>
            <person name="Priest M."/>
            <person name="Roberts A."/>
            <person name="Saif S."/>
            <person name="Shea T."/>
            <person name="Sisk P."/>
            <person name="Sykes S."/>
            <person name="Wortman J."/>
            <person name="Nusbaum C."/>
            <person name="Birren B."/>
        </authorList>
    </citation>
    <scope>NUCLEOTIDE SEQUENCE [LARGE SCALE GENOMIC DNA]</scope>
    <source>
        <strain evidence="9 10">Ver097</strain>
    </source>
</reference>
<feature type="domain" description="Peptidase M48" evidence="8">
    <location>
        <begin position="82"/>
        <end position="259"/>
    </location>
</feature>
<dbReference type="AlphaFoldDB" id="A0A072R6S9"/>
<dbReference type="InterPro" id="IPR051156">
    <property type="entry name" value="Mito/Outer_Membr_Metalloprot"/>
</dbReference>
<dbReference type="GO" id="GO:0046872">
    <property type="term" value="F:metal ion binding"/>
    <property type="evidence" value="ECO:0007669"/>
    <property type="project" value="UniProtKB-KW"/>
</dbReference>
<comment type="caution">
    <text evidence="9">The sequence shown here is derived from an EMBL/GenBank/DDBJ whole genome shotgun (WGS) entry which is preliminary data.</text>
</comment>
<evidence type="ECO:0000256" key="1">
    <source>
        <dbReference type="ARBA" id="ARBA00001947"/>
    </source>
</evidence>
<evidence type="ECO:0000256" key="6">
    <source>
        <dbReference type="ARBA" id="ARBA00023049"/>
    </source>
</evidence>
<dbReference type="GO" id="GO:0004222">
    <property type="term" value="F:metalloendopeptidase activity"/>
    <property type="evidence" value="ECO:0007669"/>
    <property type="project" value="InterPro"/>
</dbReference>
<dbReference type="PATRIC" id="fig|1293911.3.peg.350"/>
<dbReference type="InterPro" id="IPR001915">
    <property type="entry name" value="Peptidase_M48"/>
</dbReference>
<evidence type="ECO:0000256" key="4">
    <source>
        <dbReference type="ARBA" id="ARBA00022801"/>
    </source>
</evidence>
<evidence type="ECO:0000313" key="10">
    <source>
        <dbReference type="Proteomes" id="UP000031740"/>
    </source>
</evidence>
<gene>
    <name evidence="9" type="ORF">H710_00335</name>
</gene>
<keyword evidence="7" id="KW-0472">Membrane</keyword>
<organism evidence="9 10">
    <name type="scientific">Bartonella bacilliformis Ver097</name>
    <dbReference type="NCBI Taxonomy" id="1293911"/>
    <lineage>
        <taxon>Bacteria</taxon>
        <taxon>Pseudomonadati</taxon>
        <taxon>Pseudomonadota</taxon>
        <taxon>Alphaproteobacteria</taxon>
        <taxon>Hyphomicrobiales</taxon>
        <taxon>Bartonellaceae</taxon>
        <taxon>Bartonella</taxon>
    </lineage>
</organism>